<name>A0A8S5NY61_9CAUD</name>
<organism evidence="1">
    <name type="scientific">Siphoviridae sp. ct16C7</name>
    <dbReference type="NCBI Taxonomy" id="2825304"/>
    <lineage>
        <taxon>Viruses</taxon>
        <taxon>Duplodnaviria</taxon>
        <taxon>Heunggongvirae</taxon>
        <taxon>Uroviricota</taxon>
        <taxon>Caudoviricetes</taxon>
    </lineage>
</organism>
<reference evidence="1" key="1">
    <citation type="journal article" date="2021" name="Proc. Natl. Acad. Sci. U.S.A.">
        <title>A Catalog of Tens of Thousands of Viruses from Human Metagenomes Reveals Hidden Associations with Chronic Diseases.</title>
        <authorList>
            <person name="Tisza M.J."/>
            <person name="Buck C.B."/>
        </authorList>
    </citation>
    <scope>NUCLEOTIDE SEQUENCE</scope>
    <source>
        <strain evidence="1">Ct16C7</strain>
    </source>
</reference>
<accession>A0A8S5NY61</accession>
<protein>
    <submittedName>
        <fullName evidence="1">Head closure knob</fullName>
    </submittedName>
</protein>
<sequence length="149" mass="16538">MTGLNLHSIVRGAISSVHPDISATLYRSVGDYGEDDRGNPVQIFAAGVPVKAQLQSLGSDVVQRVEDISMAATLRKMYLFADTKAWSMFRPLSKTGDYIKDERGCLWLVNAVIEDFTLSGWVCLQVQMQTTRQKIWISDGTGEPTPWTI</sequence>
<dbReference type="EMBL" id="BK015293">
    <property type="protein sequence ID" value="DAD99750.1"/>
    <property type="molecule type" value="Genomic_DNA"/>
</dbReference>
<proteinExistence type="predicted"/>
<evidence type="ECO:0000313" key="1">
    <source>
        <dbReference type="EMBL" id="DAD99750.1"/>
    </source>
</evidence>